<dbReference type="RefSeq" id="WP_026921437.1">
    <property type="nucleotide sequence ID" value="NZ_AP018150.1"/>
</dbReference>
<dbReference type="AlphaFoldDB" id="A0A2Z6EXE1"/>
<proteinExistence type="predicted"/>
<sequence>MPSFTRPFDTAIDTLRAYYHALAESRLEDIMALWVDEDATSLITANGILFNGLDTIRSNLAQQFEYGAPKIQVLDTRSYESPSTAIYIVTEAHNPLSQDEQPKLVLATYVLVQECGKWRIAHIHASAIPERTAESFANGGLQQNQGPLH</sequence>
<dbReference type="EMBL" id="AP018150">
    <property type="protein sequence ID" value="BBE10134.1"/>
    <property type="molecule type" value="Genomic_DNA"/>
</dbReference>
<dbReference type="SUPFAM" id="SSF54427">
    <property type="entry name" value="NTF2-like"/>
    <property type="match status" value="1"/>
</dbReference>
<evidence type="ECO:0000313" key="1">
    <source>
        <dbReference type="EMBL" id="BBE10134.1"/>
    </source>
</evidence>
<dbReference type="Pfam" id="PF13474">
    <property type="entry name" value="SnoaL_3"/>
    <property type="match status" value="1"/>
</dbReference>
<dbReference type="InterPro" id="IPR037401">
    <property type="entry name" value="SnoaL-like"/>
</dbReference>
<organism evidence="1 2">
    <name type="scientific">Mycoavidus cysteinexigens</name>
    <dbReference type="NCBI Taxonomy" id="1553431"/>
    <lineage>
        <taxon>Bacteria</taxon>
        <taxon>Pseudomonadati</taxon>
        <taxon>Pseudomonadota</taxon>
        <taxon>Betaproteobacteria</taxon>
        <taxon>Burkholderiales</taxon>
        <taxon>Burkholderiaceae</taxon>
        <taxon>Mycoavidus</taxon>
    </lineage>
</organism>
<reference evidence="1 2" key="1">
    <citation type="journal article" date="2018" name="Microbes Environ.">
        <title>Comparative Genomic Insights into Endofungal Lifestyles of Two Bacterial Endosymbionts, Mycoavidus cysteinexigens and Burkholderia rhizoxinica.</title>
        <authorList>
            <person name="Sharmin D."/>
            <person name="Guo Y."/>
            <person name="Nishizawa T."/>
            <person name="Ohshima S."/>
            <person name="Sato Y."/>
            <person name="Takashima Y."/>
            <person name="Narisawa K."/>
            <person name="Ohta H."/>
        </authorList>
    </citation>
    <scope>NUCLEOTIDE SEQUENCE [LARGE SCALE GENOMIC DNA]</scope>
    <source>
        <strain evidence="1 2">B1-EB</strain>
    </source>
</reference>
<protein>
    <submittedName>
        <fullName evidence="1">Uncharacterized protein</fullName>
    </submittedName>
</protein>
<accession>A0A2Z6EXE1</accession>
<name>A0A2Z6EXE1_9BURK</name>
<dbReference type="Gene3D" id="3.10.450.50">
    <property type="match status" value="1"/>
</dbReference>
<dbReference type="Proteomes" id="UP000282597">
    <property type="component" value="Chromosome"/>
</dbReference>
<evidence type="ECO:0000313" key="2">
    <source>
        <dbReference type="Proteomes" id="UP000282597"/>
    </source>
</evidence>
<dbReference type="KEGG" id="mcys:MCB1EB_1973"/>
<gene>
    <name evidence="1" type="ORF">MCB1EB_1973</name>
</gene>
<keyword evidence="2" id="KW-1185">Reference proteome</keyword>
<dbReference type="InterPro" id="IPR032710">
    <property type="entry name" value="NTF2-like_dom_sf"/>
</dbReference>